<keyword evidence="10" id="KW-1185">Reference proteome</keyword>
<dbReference type="Proteomes" id="UP001415857">
    <property type="component" value="Unassembled WGS sequence"/>
</dbReference>
<dbReference type="PROSITE" id="PS51490">
    <property type="entry name" value="KHA"/>
    <property type="match status" value="1"/>
</dbReference>
<dbReference type="GO" id="GO:0005249">
    <property type="term" value="F:voltage-gated potassium channel activity"/>
    <property type="evidence" value="ECO:0007669"/>
    <property type="project" value="InterPro"/>
</dbReference>
<dbReference type="PROSITE" id="PS50088">
    <property type="entry name" value="ANK_REPEAT"/>
    <property type="match status" value="3"/>
</dbReference>
<dbReference type="InterPro" id="IPR036770">
    <property type="entry name" value="Ankyrin_rpt-contain_sf"/>
</dbReference>
<dbReference type="SMART" id="SM00248">
    <property type="entry name" value="ANK"/>
    <property type="match status" value="4"/>
</dbReference>
<evidence type="ECO:0000313" key="9">
    <source>
        <dbReference type="EMBL" id="KAK9268853.1"/>
    </source>
</evidence>
<dbReference type="InterPro" id="IPR002110">
    <property type="entry name" value="Ankyrin_rpt"/>
</dbReference>
<keyword evidence="3" id="KW-0813">Transport</keyword>
<feature type="region of interest" description="Disordered" evidence="7">
    <location>
        <begin position="388"/>
        <end position="407"/>
    </location>
</feature>
<accession>A0AAP0NA14</accession>
<evidence type="ECO:0000256" key="6">
    <source>
        <dbReference type="PROSITE-ProRule" id="PRU00023"/>
    </source>
</evidence>
<evidence type="ECO:0000256" key="7">
    <source>
        <dbReference type="SAM" id="MobiDB-lite"/>
    </source>
</evidence>
<evidence type="ECO:0000313" key="10">
    <source>
        <dbReference type="Proteomes" id="UP001415857"/>
    </source>
</evidence>
<dbReference type="InterPro" id="IPR021789">
    <property type="entry name" value="KHA_dom"/>
</dbReference>
<keyword evidence="3" id="KW-0406">Ion transport</keyword>
<reference evidence="9 10" key="1">
    <citation type="journal article" date="2024" name="Plant J.">
        <title>Genome sequences and population genomics reveal climatic adaptation and genomic divergence between two closely related sweetgum species.</title>
        <authorList>
            <person name="Xu W.Q."/>
            <person name="Ren C.Q."/>
            <person name="Zhang X.Y."/>
            <person name="Comes H.P."/>
            <person name="Liu X.H."/>
            <person name="Li Y.G."/>
            <person name="Kettle C.J."/>
            <person name="Jalonen R."/>
            <person name="Gaisberger H."/>
            <person name="Ma Y.Z."/>
            <person name="Qiu Y.X."/>
        </authorList>
    </citation>
    <scope>NUCLEOTIDE SEQUENCE [LARGE SCALE GENOMIC DNA]</scope>
    <source>
        <strain evidence="9">Hangzhou</strain>
    </source>
</reference>
<evidence type="ECO:0000259" key="8">
    <source>
        <dbReference type="PROSITE" id="PS51490"/>
    </source>
</evidence>
<evidence type="ECO:0000256" key="2">
    <source>
        <dbReference type="ARBA" id="ARBA00022826"/>
    </source>
</evidence>
<keyword evidence="6" id="KW-0040">ANK repeat</keyword>
<dbReference type="PRINTS" id="PR01415">
    <property type="entry name" value="ANKYRIN"/>
</dbReference>
<sequence length="407" mass="44326">MNNLLQHLKDLKDPIMENVLVETENMLARGRMDLPLSLCFATLRGDDLLLHQLLKRGLDPNESDNNGRTALHIAASRGSENCALVLLDHGAEPNCRDSEGNVPLWEAMLGGHEKVVKLLLEHGATISSGDVGQFACTAAAQNDLNLLKDIVRYGGDVTCPKNINGTTALHVAVGEGNTEMVKFLLDQGADIELPDMLGWTPWGLADQQGHEDIKLVFESKKETKAQSFITIPQEQHANRFLGRFKSEPVFSPFSHDGPSPAMEGSLSQTRPRRRNNNFHNSLFGIMSSARTGEKEMFLSVTRKKCVASGGAYPARVRVSCPEKGDVEGKLVLLPESLQELLDIGAKKFGFLPTKVLTTDRAEIDDIVLIRDGDHIIFASDGGTEEVINSQNGGASRAVGGRLKKESG</sequence>
<protein>
    <recommendedName>
        <fullName evidence="8">KHA domain-containing protein</fullName>
    </recommendedName>
</protein>
<dbReference type="Pfam" id="PF11834">
    <property type="entry name" value="KHA"/>
    <property type="match status" value="1"/>
</dbReference>
<organism evidence="9 10">
    <name type="scientific">Liquidambar formosana</name>
    <name type="common">Formosan gum</name>
    <dbReference type="NCBI Taxonomy" id="63359"/>
    <lineage>
        <taxon>Eukaryota</taxon>
        <taxon>Viridiplantae</taxon>
        <taxon>Streptophyta</taxon>
        <taxon>Embryophyta</taxon>
        <taxon>Tracheophyta</taxon>
        <taxon>Spermatophyta</taxon>
        <taxon>Magnoliopsida</taxon>
        <taxon>eudicotyledons</taxon>
        <taxon>Gunneridae</taxon>
        <taxon>Pentapetalae</taxon>
        <taxon>Saxifragales</taxon>
        <taxon>Altingiaceae</taxon>
        <taxon>Liquidambar</taxon>
    </lineage>
</organism>
<keyword evidence="5" id="KW-0407">Ion channel</keyword>
<evidence type="ECO:0000256" key="5">
    <source>
        <dbReference type="ARBA" id="ARBA00023303"/>
    </source>
</evidence>
<dbReference type="PANTHER" id="PTHR45743:SF2">
    <property type="entry name" value="POTASSIUM CHANNEL AKT1"/>
    <property type="match status" value="1"/>
</dbReference>
<dbReference type="PANTHER" id="PTHR45743">
    <property type="entry name" value="POTASSIUM CHANNEL AKT1"/>
    <property type="match status" value="1"/>
</dbReference>
<evidence type="ECO:0000256" key="4">
    <source>
        <dbReference type="ARBA" id="ARBA00022958"/>
    </source>
</evidence>
<dbReference type="EMBL" id="JBBPBK010000015">
    <property type="protein sequence ID" value="KAK9268853.1"/>
    <property type="molecule type" value="Genomic_DNA"/>
</dbReference>
<evidence type="ECO:0000256" key="3">
    <source>
        <dbReference type="ARBA" id="ARBA00022882"/>
    </source>
</evidence>
<dbReference type="Pfam" id="PF12796">
    <property type="entry name" value="Ank_2"/>
    <property type="match status" value="2"/>
</dbReference>
<keyword evidence="4" id="KW-0630">Potassium</keyword>
<feature type="region of interest" description="Disordered" evidence="7">
    <location>
        <begin position="252"/>
        <end position="273"/>
    </location>
</feature>
<feature type="repeat" description="ANK" evidence="6">
    <location>
        <begin position="99"/>
        <end position="131"/>
    </location>
</feature>
<feature type="domain" description="KHA" evidence="8">
    <location>
        <begin position="315"/>
        <end position="395"/>
    </location>
</feature>
<dbReference type="SUPFAM" id="SSF48403">
    <property type="entry name" value="Ankyrin repeat"/>
    <property type="match status" value="1"/>
</dbReference>
<feature type="repeat" description="ANK" evidence="6">
    <location>
        <begin position="66"/>
        <end position="98"/>
    </location>
</feature>
<dbReference type="AlphaFoldDB" id="A0AAP0NA14"/>
<name>A0AAP0NA14_LIQFO</name>
<dbReference type="GO" id="GO:0034702">
    <property type="term" value="C:monoatomic ion channel complex"/>
    <property type="evidence" value="ECO:0007669"/>
    <property type="project" value="UniProtKB-KW"/>
</dbReference>
<comment type="caution">
    <text evidence="9">The sequence shown here is derived from an EMBL/GenBank/DDBJ whole genome shotgun (WGS) entry which is preliminary data.</text>
</comment>
<dbReference type="Gene3D" id="1.25.40.20">
    <property type="entry name" value="Ankyrin repeat-containing domain"/>
    <property type="match status" value="1"/>
</dbReference>
<gene>
    <name evidence="9" type="ORF">L1049_000618</name>
</gene>
<proteinExistence type="predicted"/>
<dbReference type="PROSITE" id="PS50297">
    <property type="entry name" value="ANK_REP_REGION"/>
    <property type="match status" value="3"/>
</dbReference>
<evidence type="ECO:0000256" key="1">
    <source>
        <dbReference type="ARBA" id="ARBA00022538"/>
    </source>
</evidence>
<keyword evidence="2" id="KW-0631">Potassium channel</keyword>
<keyword evidence="1" id="KW-0633">Potassium transport</keyword>
<keyword evidence="3" id="KW-0851">Voltage-gated channel</keyword>
<dbReference type="InterPro" id="IPR045319">
    <property type="entry name" value="KAT/AKT"/>
</dbReference>
<feature type="repeat" description="ANK" evidence="6">
    <location>
        <begin position="164"/>
        <end position="196"/>
    </location>
</feature>